<dbReference type="Proteomes" id="UP000623269">
    <property type="component" value="Unassembled WGS sequence"/>
</dbReference>
<name>A0A8J7H2C0_9FIRM</name>
<evidence type="ECO:0000313" key="2">
    <source>
        <dbReference type="EMBL" id="MBH1940605.1"/>
    </source>
</evidence>
<evidence type="ECO:0000259" key="1">
    <source>
        <dbReference type="SMART" id="SM00471"/>
    </source>
</evidence>
<comment type="caution">
    <text evidence="2">The sequence shown here is derived from an EMBL/GenBank/DDBJ whole genome shotgun (WGS) entry which is preliminary data.</text>
</comment>
<dbReference type="Pfam" id="PF01966">
    <property type="entry name" value="HD"/>
    <property type="match status" value="1"/>
</dbReference>
<keyword evidence="3" id="KW-1185">Reference proteome</keyword>
<dbReference type="CDD" id="cd00077">
    <property type="entry name" value="HDc"/>
    <property type="match status" value="1"/>
</dbReference>
<gene>
    <name evidence="2" type="ORF">I5677_06865</name>
</gene>
<dbReference type="InterPro" id="IPR006674">
    <property type="entry name" value="HD_domain"/>
</dbReference>
<evidence type="ECO:0000313" key="3">
    <source>
        <dbReference type="Proteomes" id="UP000623269"/>
    </source>
</evidence>
<sequence length="222" mass="25784">MSLTKEKWQGQQMKRYEDMFSYVKNRLDKAYSQGAVSKTSIHYSRYQHIERVYAWMKRIVSELSVDRSIKEEALHIATIFHDVGYGVEDNNKNHALAGAGICEEYLRKHGYSENVIEEVIYLITNHSNKELLASEDASIELIILMEADLLDDTAALGLTMDAMITTAKGMPNFYQVYQHMLSYSVSEMNQNPMVTEPAKRFWREKQKLTKEFIRQLGRDLNI</sequence>
<reference evidence="2" key="1">
    <citation type="submission" date="2020-12" db="EMBL/GenBank/DDBJ databases">
        <title>M. sibirica DSM 26468T genome.</title>
        <authorList>
            <person name="Thieme N."/>
            <person name="Rettenmaier R."/>
            <person name="Zverlov V."/>
            <person name="Liebl W."/>
        </authorList>
    </citation>
    <scope>NUCLEOTIDE SEQUENCE</scope>
    <source>
        <strain evidence="2">DSM 26468</strain>
    </source>
</reference>
<dbReference type="SMART" id="SM00471">
    <property type="entry name" value="HDc"/>
    <property type="match status" value="1"/>
</dbReference>
<feature type="domain" description="HD/PDEase" evidence="1">
    <location>
        <begin position="41"/>
        <end position="162"/>
    </location>
</feature>
<dbReference type="SUPFAM" id="SSF109604">
    <property type="entry name" value="HD-domain/PDEase-like"/>
    <property type="match status" value="1"/>
</dbReference>
<protein>
    <submittedName>
        <fullName evidence="2">HD domain-containing protein</fullName>
    </submittedName>
</protein>
<dbReference type="AlphaFoldDB" id="A0A8J7H2C0"/>
<organism evidence="2 3">
    <name type="scientific">Mobilitalea sibirica</name>
    <dbReference type="NCBI Taxonomy" id="1462919"/>
    <lineage>
        <taxon>Bacteria</taxon>
        <taxon>Bacillati</taxon>
        <taxon>Bacillota</taxon>
        <taxon>Clostridia</taxon>
        <taxon>Lachnospirales</taxon>
        <taxon>Lachnospiraceae</taxon>
        <taxon>Mobilitalea</taxon>
    </lineage>
</organism>
<proteinExistence type="predicted"/>
<dbReference type="Gene3D" id="1.10.3210.10">
    <property type="entry name" value="Hypothetical protein af1432"/>
    <property type="match status" value="1"/>
</dbReference>
<dbReference type="EMBL" id="JAEAGR010000005">
    <property type="protein sequence ID" value="MBH1940605.1"/>
    <property type="molecule type" value="Genomic_DNA"/>
</dbReference>
<dbReference type="InterPro" id="IPR003607">
    <property type="entry name" value="HD/PDEase_dom"/>
</dbReference>
<accession>A0A8J7H2C0</accession>